<evidence type="ECO:0000256" key="1">
    <source>
        <dbReference type="ARBA" id="ARBA00006817"/>
    </source>
</evidence>
<dbReference type="Pfam" id="PF08327">
    <property type="entry name" value="AHSA1"/>
    <property type="match status" value="1"/>
</dbReference>
<dbReference type="SUPFAM" id="SSF55961">
    <property type="entry name" value="Bet v1-like"/>
    <property type="match status" value="1"/>
</dbReference>
<dbReference type="RefSeq" id="WP_344547507.1">
    <property type="nucleotide sequence ID" value="NZ_BAAATD010000014.1"/>
</dbReference>
<feature type="domain" description="Activator of Hsp90 ATPase homologue 1/2-like C-terminal" evidence="2">
    <location>
        <begin position="17"/>
        <end position="147"/>
    </location>
</feature>
<name>A0ABN3QKF3_9ACTN</name>
<evidence type="ECO:0000313" key="3">
    <source>
        <dbReference type="EMBL" id="GAA2628803.1"/>
    </source>
</evidence>
<keyword evidence="4" id="KW-1185">Reference proteome</keyword>
<organism evidence="3 4">
    <name type="scientific">Actinomadura fulvescens</name>
    <dbReference type="NCBI Taxonomy" id="46160"/>
    <lineage>
        <taxon>Bacteria</taxon>
        <taxon>Bacillati</taxon>
        <taxon>Actinomycetota</taxon>
        <taxon>Actinomycetes</taxon>
        <taxon>Streptosporangiales</taxon>
        <taxon>Thermomonosporaceae</taxon>
        <taxon>Actinomadura</taxon>
    </lineage>
</organism>
<dbReference type="InterPro" id="IPR013538">
    <property type="entry name" value="ASHA1/2-like_C"/>
</dbReference>
<dbReference type="Gene3D" id="3.30.530.20">
    <property type="match status" value="1"/>
</dbReference>
<dbReference type="CDD" id="cd07814">
    <property type="entry name" value="SRPBCC_CalC_Aha1-like"/>
    <property type="match status" value="1"/>
</dbReference>
<gene>
    <name evidence="3" type="ORF">GCM10010411_77780</name>
</gene>
<reference evidence="3 4" key="1">
    <citation type="journal article" date="2019" name="Int. J. Syst. Evol. Microbiol.">
        <title>The Global Catalogue of Microorganisms (GCM) 10K type strain sequencing project: providing services to taxonomists for standard genome sequencing and annotation.</title>
        <authorList>
            <consortium name="The Broad Institute Genomics Platform"/>
            <consortium name="The Broad Institute Genome Sequencing Center for Infectious Disease"/>
            <person name="Wu L."/>
            <person name="Ma J."/>
        </authorList>
    </citation>
    <scope>NUCLEOTIDE SEQUENCE [LARGE SCALE GENOMIC DNA]</scope>
    <source>
        <strain evidence="3 4">JCM 6833</strain>
    </source>
</reference>
<dbReference type="EMBL" id="BAAATD010000014">
    <property type="protein sequence ID" value="GAA2628803.1"/>
    <property type="molecule type" value="Genomic_DNA"/>
</dbReference>
<comment type="similarity">
    <text evidence="1">Belongs to the AHA1 family.</text>
</comment>
<comment type="caution">
    <text evidence="3">The sequence shown here is derived from an EMBL/GenBank/DDBJ whole genome shotgun (WGS) entry which is preliminary data.</text>
</comment>
<evidence type="ECO:0000259" key="2">
    <source>
        <dbReference type="Pfam" id="PF08327"/>
    </source>
</evidence>
<accession>A0ABN3QKF3</accession>
<evidence type="ECO:0000313" key="4">
    <source>
        <dbReference type="Proteomes" id="UP001501509"/>
    </source>
</evidence>
<dbReference type="InterPro" id="IPR023393">
    <property type="entry name" value="START-like_dom_sf"/>
</dbReference>
<sequence length="150" mass="17085">MTSDDMNAISVDQFLAHPPAKVWRALTEPELLARWLMPGDFRLRVGHRYTMRTKPVPATGFSGIVQAEVLAFEIEKMLRVSWRDTAPTQGPAADWTITWTLHPEGRGTRLFLVHEGFDPDNPLHQRSRTIMGGGWRSHVMRALRSVLDQL</sequence>
<dbReference type="Proteomes" id="UP001501509">
    <property type="component" value="Unassembled WGS sequence"/>
</dbReference>
<proteinExistence type="inferred from homology"/>
<protein>
    <submittedName>
        <fullName evidence="3">SRPBCC domain-containing protein</fullName>
    </submittedName>
</protein>